<keyword evidence="3" id="KW-1185">Reference proteome</keyword>
<dbReference type="GO" id="GO:0046052">
    <property type="term" value="P:UTP catabolic process"/>
    <property type="evidence" value="ECO:0007669"/>
    <property type="project" value="TreeGrafter"/>
</dbReference>
<dbReference type="GO" id="GO:0046081">
    <property type="term" value="P:dUTP catabolic process"/>
    <property type="evidence" value="ECO:0007669"/>
    <property type="project" value="TreeGrafter"/>
</dbReference>
<name>A0A6P0HK13_9ACTN</name>
<dbReference type="Gene3D" id="1.10.287.1080">
    <property type="entry name" value="MazG-like"/>
    <property type="match status" value="1"/>
</dbReference>
<evidence type="ECO:0000313" key="3">
    <source>
        <dbReference type="Proteomes" id="UP000468687"/>
    </source>
</evidence>
<dbReference type="GO" id="GO:0006203">
    <property type="term" value="P:dGTP catabolic process"/>
    <property type="evidence" value="ECO:0007669"/>
    <property type="project" value="TreeGrafter"/>
</dbReference>
<feature type="domain" description="NTP pyrophosphohydrolase MazG-like" evidence="1">
    <location>
        <begin position="14"/>
        <end position="90"/>
    </location>
</feature>
<dbReference type="GO" id="GO:0046076">
    <property type="term" value="P:dTTP catabolic process"/>
    <property type="evidence" value="ECO:0007669"/>
    <property type="project" value="TreeGrafter"/>
</dbReference>
<organism evidence="2 3">
    <name type="scientific">Nocardioides zeae</name>
    <dbReference type="NCBI Taxonomy" id="1457234"/>
    <lineage>
        <taxon>Bacteria</taxon>
        <taxon>Bacillati</taxon>
        <taxon>Actinomycetota</taxon>
        <taxon>Actinomycetes</taxon>
        <taxon>Propionibacteriales</taxon>
        <taxon>Nocardioidaceae</taxon>
        <taxon>Nocardioides</taxon>
    </lineage>
</organism>
<proteinExistence type="predicted"/>
<dbReference type="Pfam" id="PF03819">
    <property type="entry name" value="MazG"/>
    <property type="match status" value="1"/>
</dbReference>
<dbReference type="InterPro" id="IPR048015">
    <property type="entry name" value="NTP-PPase_MazG-like_N"/>
</dbReference>
<reference evidence="2 3" key="1">
    <citation type="journal article" date="2014" name="Int. J. Syst. Evol. Microbiol.">
        <title>Nocardioides zeae sp. nov., isolated from the stem of Zea mays.</title>
        <authorList>
            <person name="Glaeser S.P."/>
            <person name="McInroy J.A."/>
            <person name="Busse H.J."/>
            <person name="Kampfer P."/>
        </authorList>
    </citation>
    <scope>NUCLEOTIDE SEQUENCE [LARGE SCALE GENOMIC DNA]</scope>
    <source>
        <strain evidence="2 3">JCM 30728</strain>
    </source>
</reference>
<protein>
    <submittedName>
        <fullName evidence="2">MazG family protein</fullName>
    </submittedName>
</protein>
<dbReference type="GO" id="GO:0046061">
    <property type="term" value="P:dATP catabolic process"/>
    <property type="evidence" value="ECO:0007669"/>
    <property type="project" value="TreeGrafter"/>
</dbReference>
<dbReference type="EMBL" id="JAAGXA010000007">
    <property type="protein sequence ID" value="NEN78926.1"/>
    <property type="molecule type" value="Genomic_DNA"/>
</dbReference>
<comment type="caution">
    <text evidence="2">The sequence shown here is derived from an EMBL/GenBank/DDBJ whole genome shotgun (WGS) entry which is preliminary data.</text>
</comment>
<dbReference type="CDD" id="cd11528">
    <property type="entry name" value="NTP-PPase_MazG_Nterm"/>
    <property type="match status" value="1"/>
</dbReference>
<dbReference type="GO" id="GO:0046047">
    <property type="term" value="P:TTP catabolic process"/>
    <property type="evidence" value="ECO:0007669"/>
    <property type="project" value="TreeGrafter"/>
</dbReference>
<gene>
    <name evidence="2" type="ORF">G3T38_11625</name>
</gene>
<dbReference type="SUPFAM" id="SSF101386">
    <property type="entry name" value="all-alpha NTP pyrophosphatases"/>
    <property type="match status" value="1"/>
</dbReference>
<dbReference type="PANTHER" id="PTHR30522:SF0">
    <property type="entry name" value="NUCLEOSIDE TRIPHOSPHATE PYROPHOSPHOHYDROLASE"/>
    <property type="match status" value="1"/>
</dbReference>
<dbReference type="Proteomes" id="UP000468687">
    <property type="component" value="Unassembled WGS sequence"/>
</dbReference>
<dbReference type="InterPro" id="IPR011551">
    <property type="entry name" value="NTP_PyrPHydrolase_MazG"/>
</dbReference>
<dbReference type="AlphaFoldDB" id="A0A6P0HK13"/>
<evidence type="ECO:0000313" key="2">
    <source>
        <dbReference type="EMBL" id="NEN78926.1"/>
    </source>
</evidence>
<dbReference type="PANTHER" id="PTHR30522">
    <property type="entry name" value="NUCLEOSIDE TRIPHOSPHATE PYROPHOSPHOHYDROLASE"/>
    <property type="match status" value="1"/>
</dbReference>
<evidence type="ECO:0000259" key="1">
    <source>
        <dbReference type="Pfam" id="PF03819"/>
    </source>
</evidence>
<dbReference type="InterPro" id="IPR004518">
    <property type="entry name" value="MazG-like_dom"/>
</dbReference>
<dbReference type="GO" id="GO:0047429">
    <property type="term" value="F:nucleoside triphosphate diphosphatase activity"/>
    <property type="evidence" value="ECO:0007669"/>
    <property type="project" value="TreeGrafter"/>
</dbReference>
<sequence length="195" mass="21265">MARLRRECPWKAEQTHRSLARYLLEEAHEVLEALDTGDAALLREELGDLLLQVYFHAAIAAERTDATAFTIDDVAADLTAKLVRRNPHVFGADRTADDQPLDAAAVNEAWEAVKATEKTRTDPTDGLPPTLPALLWADKVLDRSARAGTPLDLAPRRTGSDAGTIGDRLLGLVAEAREAGVDPEQALRDAVRAWL</sequence>
<accession>A0A6P0HK13</accession>